<feature type="transmembrane region" description="Helical" evidence="1">
    <location>
        <begin position="135"/>
        <end position="155"/>
    </location>
</feature>
<proteinExistence type="predicted"/>
<evidence type="ECO:0000313" key="2">
    <source>
        <dbReference type="EMBL" id="GAH33694.1"/>
    </source>
</evidence>
<dbReference type="EMBL" id="BARU01011827">
    <property type="protein sequence ID" value="GAH33694.1"/>
    <property type="molecule type" value="Genomic_DNA"/>
</dbReference>
<keyword evidence="1" id="KW-1133">Transmembrane helix</keyword>
<sequence>MEEQAWLTQQMWMEASNICDQKNKHEIMGIISGIWVRNYSSSLEYMETAIYDLTNISESEYFIDKIEGIVLSICELRDETLEIIGPQSHLVGIEHEAGSIFVKQGAYSCGDVLTGGQSLTDLSVMGAERDEMTDPFPDVISVFLTMFFMIIVFGYRPE</sequence>
<comment type="caution">
    <text evidence="2">The sequence shown here is derived from an EMBL/GenBank/DDBJ whole genome shotgun (WGS) entry which is preliminary data.</text>
</comment>
<keyword evidence="1" id="KW-0472">Membrane</keyword>
<protein>
    <submittedName>
        <fullName evidence="2">Uncharacterized protein</fullName>
    </submittedName>
</protein>
<gene>
    <name evidence="2" type="ORF">S03H2_22071</name>
</gene>
<dbReference type="AlphaFoldDB" id="X1FWH9"/>
<name>X1FWH9_9ZZZZ</name>
<keyword evidence="1" id="KW-0812">Transmembrane</keyword>
<accession>X1FWH9</accession>
<evidence type="ECO:0000256" key="1">
    <source>
        <dbReference type="SAM" id="Phobius"/>
    </source>
</evidence>
<organism evidence="2">
    <name type="scientific">marine sediment metagenome</name>
    <dbReference type="NCBI Taxonomy" id="412755"/>
    <lineage>
        <taxon>unclassified sequences</taxon>
        <taxon>metagenomes</taxon>
        <taxon>ecological metagenomes</taxon>
    </lineage>
</organism>
<reference evidence="2" key="1">
    <citation type="journal article" date="2014" name="Front. Microbiol.">
        <title>High frequency of phylogenetically diverse reductive dehalogenase-homologous genes in deep subseafloor sedimentary metagenomes.</title>
        <authorList>
            <person name="Kawai M."/>
            <person name="Futagami T."/>
            <person name="Toyoda A."/>
            <person name="Takaki Y."/>
            <person name="Nishi S."/>
            <person name="Hori S."/>
            <person name="Arai W."/>
            <person name="Tsubouchi T."/>
            <person name="Morono Y."/>
            <person name="Uchiyama I."/>
            <person name="Ito T."/>
            <person name="Fujiyama A."/>
            <person name="Inagaki F."/>
            <person name="Takami H."/>
        </authorList>
    </citation>
    <scope>NUCLEOTIDE SEQUENCE</scope>
    <source>
        <strain evidence="2">Expedition CK06-06</strain>
    </source>
</reference>